<gene>
    <name evidence="2" type="ORF">Purlil1_14354</name>
</gene>
<feature type="region of interest" description="Disordered" evidence="1">
    <location>
        <begin position="321"/>
        <end position="342"/>
    </location>
</feature>
<keyword evidence="3" id="KW-1185">Reference proteome</keyword>
<sequence length="342" mass="37641">MMIGHLPQYDIKQQGVWCESIVNRLGKDLSKRPDELKKFLLDGMVVLSPAQRWSAVDCYDQLLLASGVSGVSSATPTVGNHAAGMQYREGWRETNLWPVPTSTPPAQGLEDVVEDEQSTIRQCEYSHGGEAREPSIASGAFACSTSIDPKTRVRADTLLPGTHISKPGSSRKRHTSESPSPESPSRGRHGKRSHRQRAHKKGSSGKETERRSPFVVQESLNPQRTSQSKRSRGPATQVDRPSEAVHPGDLSERHQLSHTTTAGANVLDVATATDSATASLLPDDQLHNRQENRVIQQSCHGRSVDAQAWWSLPGLEEIEPASLLRNPPEDTHPEVQHDLYEE</sequence>
<name>A0ABR0BBM7_PURLI</name>
<evidence type="ECO:0000313" key="2">
    <source>
        <dbReference type="EMBL" id="KAK4059391.1"/>
    </source>
</evidence>
<dbReference type="Proteomes" id="UP001287286">
    <property type="component" value="Unassembled WGS sequence"/>
</dbReference>
<comment type="caution">
    <text evidence="2">The sequence shown here is derived from an EMBL/GenBank/DDBJ whole genome shotgun (WGS) entry which is preliminary data.</text>
</comment>
<feature type="region of interest" description="Disordered" evidence="1">
    <location>
        <begin position="152"/>
        <end position="255"/>
    </location>
</feature>
<reference evidence="2 3" key="1">
    <citation type="journal article" date="2024" name="Microbiol. Resour. Announc.">
        <title>Genome annotations for the ascomycete fungi Trichoderma harzianum, Trichoderma aggressivum, and Purpureocillium lilacinum.</title>
        <authorList>
            <person name="Beijen E.P.W."/>
            <person name="Ohm R.A."/>
        </authorList>
    </citation>
    <scope>NUCLEOTIDE SEQUENCE [LARGE SCALE GENOMIC DNA]</scope>
    <source>
        <strain evidence="2 3">CBS 150709</strain>
    </source>
</reference>
<feature type="compositionally biased region" description="Basic and acidic residues" evidence="1">
    <location>
        <begin position="327"/>
        <end position="342"/>
    </location>
</feature>
<protein>
    <submittedName>
        <fullName evidence="2">Uncharacterized protein</fullName>
    </submittedName>
</protein>
<accession>A0ABR0BBM7</accession>
<evidence type="ECO:0000256" key="1">
    <source>
        <dbReference type="SAM" id="MobiDB-lite"/>
    </source>
</evidence>
<organism evidence="2 3">
    <name type="scientific">Purpureocillium lilacinum</name>
    <name type="common">Paecilomyces lilacinus</name>
    <dbReference type="NCBI Taxonomy" id="33203"/>
    <lineage>
        <taxon>Eukaryota</taxon>
        <taxon>Fungi</taxon>
        <taxon>Dikarya</taxon>
        <taxon>Ascomycota</taxon>
        <taxon>Pezizomycotina</taxon>
        <taxon>Sordariomycetes</taxon>
        <taxon>Hypocreomycetidae</taxon>
        <taxon>Hypocreales</taxon>
        <taxon>Ophiocordycipitaceae</taxon>
        <taxon>Purpureocillium</taxon>
    </lineage>
</organism>
<evidence type="ECO:0000313" key="3">
    <source>
        <dbReference type="Proteomes" id="UP001287286"/>
    </source>
</evidence>
<feature type="compositionally biased region" description="Basic residues" evidence="1">
    <location>
        <begin position="186"/>
        <end position="203"/>
    </location>
</feature>
<proteinExistence type="predicted"/>
<dbReference type="EMBL" id="JAWRVI010000779">
    <property type="protein sequence ID" value="KAK4059391.1"/>
    <property type="molecule type" value="Genomic_DNA"/>
</dbReference>